<accession>A0A075R9I5</accession>
<protein>
    <submittedName>
        <fullName evidence="2">Uncharacterized protein</fullName>
    </submittedName>
</protein>
<dbReference type="HOGENOM" id="CLU_2714479_0_0_9"/>
<evidence type="ECO:0000313" key="3">
    <source>
        <dbReference type="Proteomes" id="UP000005850"/>
    </source>
</evidence>
<sequence length="72" mass="8666">MSEIIASIFFSKWIILLFPLYIFLNLAILPFLLKGKFEKLRKVLYIINIIVTAYSLIMFIYFFYSIMSFSFF</sequence>
<keyword evidence="1" id="KW-0472">Membrane</keyword>
<dbReference type="EMBL" id="CP007806">
    <property type="protein sequence ID" value="AIG26215.1"/>
    <property type="molecule type" value="Genomic_DNA"/>
</dbReference>
<name>A0A075R9I5_BRELA</name>
<dbReference type="Proteomes" id="UP000005850">
    <property type="component" value="Chromosome"/>
</dbReference>
<evidence type="ECO:0000256" key="1">
    <source>
        <dbReference type="SAM" id="Phobius"/>
    </source>
</evidence>
<keyword evidence="3" id="KW-1185">Reference proteome</keyword>
<keyword evidence="1" id="KW-0812">Transmembrane</keyword>
<proteinExistence type="predicted"/>
<reference evidence="2 3" key="1">
    <citation type="journal article" date="2011" name="J. Bacteriol.">
        <title>Genome sequence of Brevibacillus laterosporus LMG 15441, a pathogen of invertebrates.</title>
        <authorList>
            <person name="Djukic M."/>
            <person name="Poehlein A."/>
            <person name="Thurmer A."/>
            <person name="Daniel R."/>
        </authorList>
    </citation>
    <scope>NUCLEOTIDE SEQUENCE [LARGE SCALE GENOMIC DNA]</scope>
    <source>
        <strain evidence="2 3">LMG 15441</strain>
    </source>
</reference>
<organism evidence="2 3">
    <name type="scientific">Brevibacillus laterosporus LMG 15441</name>
    <dbReference type="NCBI Taxonomy" id="1042163"/>
    <lineage>
        <taxon>Bacteria</taxon>
        <taxon>Bacillati</taxon>
        <taxon>Bacillota</taxon>
        <taxon>Bacilli</taxon>
        <taxon>Bacillales</taxon>
        <taxon>Paenibacillaceae</taxon>
        <taxon>Brevibacillus</taxon>
    </lineage>
</organism>
<dbReference type="AlphaFoldDB" id="A0A075R9I5"/>
<evidence type="ECO:0000313" key="2">
    <source>
        <dbReference type="EMBL" id="AIG26215.1"/>
    </source>
</evidence>
<keyword evidence="1" id="KW-1133">Transmembrane helix</keyword>
<dbReference type="KEGG" id="blr:BRLA_c018930"/>
<gene>
    <name evidence="2" type="ORF">BRLA_c018930</name>
</gene>
<feature type="transmembrane region" description="Helical" evidence="1">
    <location>
        <begin position="13"/>
        <end position="33"/>
    </location>
</feature>
<feature type="transmembrane region" description="Helical" evidence="1">
    <location>
        <begin position="45"/>
        <end position="64"/>
    </location>
</feature>
<dbReference type="STRING" id="1042163.BRLA_c018930"/>